<feature type="compositionally biased region" description="Low complexity" evidence="4">
    <location>
        <begin position="459"/>
        <end position="470"/>
    </location>
</feature>
<dbReference type="PANTHER" id="PTHR11347">
    <property type="entry name" value="CYCLIC NUCLEOTIDE PHOSPHODIESTERASE"/>
    <property type="match status" value="1"/>
</dbReference>
<dbReference type="Pfam" id="PF00233">
    <property type="entry name" value="PDEase_I"/>
    <property type="match status" value="1"/>
</dbReference>
<feature type="compositionally biased region" description="Basic residues" evidence="4">
    <location>
        <begin position="594"/>
        <end position="619"/>
    </location>
</feature>
<feature type="domain" description="PDEase" evidence="5">
    <location>
        <begin position="68"/>
        <end position="451"/>
    </location>
</feature>
<dbReference type="InterPro" id="IPR023174">
    <property type="entry name" value="PDEase_CS"/>
</dbReference>
<feature type="region of interest" description="Disordered" evidence="4">
    <location>
        <begin position="552"/>
        <end position="662"/>
    </location>
</feature>
<feature type="region of interest" description="Disordered" evidence="4">
    <location>
        <begin position="733"/>
        <end position="763"/>
    </location>
</feature>
<dbReference type="PROSITE" id="PS51845">
    <property type="entry name" value="PDEASE_I_2"/>
    <property type="match status" value="1"/>
</dbReference>
<dbReference type="SMART" id="SM00471">
    <property type="entry name" value="HDc"/>
    <property type="match status" value="1"/>
</dbReference>
<dbReference type="Gene3D" id="1.10.1300.10">
    <property type="entry name" value="3'5'-cyclic nucleotide phosphodiesterase, catalytic domain"/>
    <property type="match status" value="1"/>
</dbReference>
<feature type="region of interest" description="Disordered" evidence="4">
    <location>
        <begin position="452"/>
        <end position="476"/>
    </location>
</feature>
<feature type="compositionally biased region" description="Polar residues" evidence="4">
    <location>
        <begin position="624"/>
        <end position="660"/>
    </location>
</feature>
<evidence type="ECO:0000256" key="3">
    <source>
        <dbReference type="RuleBase" id="RU363067"/>
    </source>
</evidence>
<dbReference type="PROSITE" id="PS00126">
    <property type="entry name" value="PDEASE_I_1"/>
    <property type="match status" value="1"/>
</dbReference>
<dbReference type="InterPro" id="IPR002073">
    <property type="entry name" value="PDEase_catalytic_dom"/>
</dbReference>
<reference evidence="7" key="1">
    <citation type="submission" date="2024-04" db="EMBL/GenBank/DDBJ databases">
        <authorList>
            <person name="Shaw F."/>
            <person name="Minotto A."/>
        </authorList>
    </citation>
    <scope>NUCLEOTIDE SEQUENCE [LARGE SCALE GENOMIC DNA]</scope>
</reference>
<dbReference type="InterPro" id="IPR003607">
    <property type="entry name" value="HD/PDEase_dom"/>
</dbReference>
<sequence length="781" mass="85948">MVGSNMGPPRRRSVDVGGLALALEDETRGHGWGGWEEGEIGETNYAENLIDVRAHTEMAVNLEDISTSMPSLTPQDRGRLISSLASWTFEPHKLPPEEVLTCAYILFEAVFRIEGMREDCGVDLAQMPLFLNALQQTYRRVNNYHNFEHALDVFQAIYCILQWEGLVPELDILLSNQTWRRPPRETQGLIDCLNNSDIFALCIAAVGHDVGHPGLTNNFLKNAKTPLAVVYDDKSVLEQMHYSLLLQIMHQTGLGGILDRSSVPPPRHSFTASKNGVNLSHHSDPPKTVLSGHDPPCTNTFRKLLLLTVLSTDMGVHDTFMKDFEALITCRRSGTHTEDDDFRTRVLICQALIKCTDISNPARPYKVSQHWASALSSEWSTQVLLEKHLHLPTTVYPSSNELSKANGQVFFIERFADPLFDSVKRGVPQIETFASQCKENLRIWQELRDRLSNQPSSVTPPADEPPTTEASSSAEYLPSPCLPCPTFPSEFLSAFPPTLPKSLLESDLVDAYTDDQLDDSSVGGFSHHASTSSLGSTLDFVSASGESLLDEFEAEQGSHYESCESESSMPSSPAGRHPTDVILPKLEISTNRPSHIRTKSHSSRHSTHSHSHPHSRHPRIPSAVSPQTNSIPEDNAQSDMPLSPDSQPGQTRPPSLFSAQSNRTSFTNFSNTTSASISATNATVAIRKAYQASVRKTKSTRSFHRSSWNPTPAEFNAIVNRPPQAVVFNISTASVSSKPPTPDAVDESENSLTPHPAVQSKRETISLLTPGLVESVGTTPT</sequence>
<gene>
    <name evidence="6" type="ORF">GFSPODELE1_LOCUS2816</name>
</gene>
<evidence type="ECO:0000256" key="4">
    <source>
        <dbReference type="SAM" id="MobiDB-lite"/>
    </source>
</evidence>
<feature type="compositionally biased region" description="Basic residues" evidence="4">
    <location>
        <begin position="695"/>
        <end position="704"/>
    </location>
</feature>
<feature type="region of interest" description="Disordered" evidence="4">
    <location>
        <begin position="267"/>
        <end position="290"/>
    </location>
</feature>
<comment type="similarity">
    <text evidence="3">Belongs to the cyclic nucleotide phosphodiesterase family.</text>
</comment>
<evidence type="ECO:0000313" key="7">
    <source>
        <dbReference type="Proteomes" id="UP001497453"/>
    </source>
</evidence>
<keyword evidence="2 3" id="KW-0378">Hydrolase</keyword>
<accession>A0ABP1CY70</accession>
<dbReference type="Proteomes" id="UP001497453">
    <property type="component" value="Chromosome 11"/>
</dbReference>
<keyword evidence="7" id="KW-1185">Reference proteome</keyword>
<organism evidence="6 7">
    <name type="scientific">Somion occarium</name>
    <dbReference type="NCBI Taxonomy" id="3059160"/>
    <lineage>
        <taxon>Eukaryota</taxon>
        <taxon>Fungi</taxon>
        <taxon>Dikarya</taxon>
        <taxon>Basidiomycota</taxon>
        <taxon>Agaricomycotina</taxon>
        <taxon>Agaricomycetes</taxon>
        <taxon>Polyporales</taxon>
        <taxon>Cerrenaceae</taxon>
        <taxon>Somion</taxon>
    </lineage>
</organism>
<feature type="region of interest" description="Disordered" evidence="4">
    <location>
        <begin position="692"/>
        <end position="711"/>
    </location>
</feature>
<evidence type="ECO:0000256" key="2">
    <source>
        <dbReference type="ARBA" id="ARBA00022801"/>
    </source>
</evidence>
<protein>
    <recommendedName>
        <fullName evidence="3">Phosphodiesterase</fullName>
        <ecNumber evidence="3">3.1.4.-</ecNumber>
    </recommendedName>
</protein>
<keyword evidence="1 3" id="KW-0479">Metal-binding</keyword>
<evidence type="ECO:0000256" key="1">
    <source>
        <dbReference type="ARBA" id="ARBA00022723"/>
    </source>
</evidence>
<proteinExistence type="inferred from homology"/>
<dbReference type="EC" id="3.1.4.-" evidence="3"/>
<evidence type="ECO:0000313" key="6">
    <source>
        <dbReference type="EMBL" id="CAL1699727.1"/>
    </source>
</evidence>
<feature type="compositionally biased region" description="Polar residues" evidence="4">
    <location>
        <begin position="270"/>
        <end position="280"/>
    </location>
</feature>
<dbReference type="SUPFAM" id="SSF109604">
    <property type="entry name" value="HD-domain/PDEase-like"/>
    <property type="match status" value="1"/>
</dbReference>
<dbReference type="EMBL" id="OZ037954">
    <property type="protein sequence ID" value="CAL1699727.1"/>
    <property type="molecule type" value="Genomic_DNA"/>
</dbReference>
<evidence type="ECO:0000259" key="5">
    <source>
        <dbReference type="PROSITE" id="PS51845"/>
    </source>
</evidence>
<dbReference type="InterPro" id="IPR036971">
    <property type="entry name" value="PDEase_catalytic_dom_sf"/>
</dbReference>
<name>A0ABP1CY70_9APHY</name>
<dbReference type="CDD" id="cd00077">
    <property type="entry name" value="HDc"/>
    <property type="match status" value="1"/>
</dbReference>
<comment type="cofactor">
    <cofactor evidence="3">
        <name>a divalent metal cation</name>
        <dbReference type="ChEBI" id="CHEBI:60240"/>
    </cofactor>
    <text evidence="3">Binds 2 divalent metal cations per subunit. Site 1 may preferentially bind zinc ions, while site 2 has a preference for magnesium and/or manganese ions.</text>
</comment>